<dbReference type="Proteomes" id="UP000640274">
    <property type="component" value="Unassembled WGS sequence"/>
</dbReference>
<sequence length="111" mass="12727">MGNSELDKLLDELTGKVELEHDPLGKPVRFSLTLPKHLTARIDILGDKLGMSRQAYIQKIIEAATLDMEERMSLVTTKQLSFIGEDVVQYTREYQNEILLKLGFKPQEHKE</sequence>
<accession>A0A934MN89</accession>
<proteinExistence type="predicted"/>
<gene>
    <name evidence="1" type="ORF">JFN88_23620</name>
</gene>
<evidence type="ECO:0000313" key="1">
    <source>
        <dbReference type="EMBL" id="MBJ6364210.1"/>
    </source>
</evidence>
<reference evidence="1" key="1">
    <citation type="submission" date="2020-12" db="EMBL/GenBank/DDBJ databases">
        <authorList>
            <person name="Huq M.A."/>
        </authorList>
    </citation>
    <scope>NUCLEOTIDE SEQUENCE</scope>
    <source>
        <strain evidence="1">MAHUQ-46</strain>
    </source>
</reference>
<evidence type="ECO:0000313" key="2">
    <source>
        <dbReference type="Proteomes" id="UP000640274"/>
    </source>
</evidence>
<keyword evidence="2" id="KW-1185">Reference proteome</keyword>
<organism evidence="1 2">
    <name type="scientific">Paenibacillus roseus</name>
    <dbReference type="NCBI Taxonomy" id="2798579"/>
    <lineage>
        <taxon>Bacteria</taxon>
        <taxon>Bacillati</taxon>
        <taxon>Bacillota</taxon>
        <taxon>Bacilli</taxon>
        <taxon>Bacillales</taxon>
        <taxon>Paenibacillaceae</taxon>
        <taxon>Paenibacillus</taxon>
    </lineage>
</organism>
<comment type="caution">
    <text evidence="1">The sequence shown here is derived from an EMBL/GenBank/DDBJ whole genome shotgun (WGS) entry which is preliminary data.</text>
</comment>
<dbReference type="EMBL" id="JAELUP010000117">
    <property type="protein sequence ID" value="MBJ6364210.1"/>
    <property type="molecule type" value="Genomic_DNA"/>
</dbReference>
<name>A0A934MN89_9BACL</name>
<protein>
    <submittedName>
        <fullName evidence="1">Uncharacterized protein</fullName>
    </submittedName>
</protein>
<dbReference type="AlphaFoldDB" id="A0A934MN89"/>
<dbReference type="RefSeq" id="WP_199021806.1">
    <property type="nucleotide sequence ID" value="NZ_JAELUP010000117.1"/>
</dbReference>